<gene>
    <name evidence="1" type="primary">Acey_s0074.g868</name>
    <name evidence="1" type="ORF">Y032_0074g868</name>
</gene>
<dbReference type="EMBL" id="JARK01001410">
    <property type="protein sequence ID" value="EYC06737.1"/>
    <property type="molecule type" value="Genomic_DNA"/>
</dbReference>
<sequence length="101" mass="11043">MVVVVRTVQVAHIRNSPVMRLWSLLQNWAAEYADGSDTARHTTGLIDVPGATAGALYVVACHDGTTMLGVVPPRQRASEWRDGSTVGPPGFRCAPWWWAEL</sequence>
<proteinExistence type="predicted"/>
<keyword evidence="2" id="KW-1185">Reference proteome</keyword>
<dbReference type="Proteomes" id="UP000024635">
    <property type="component" value="Unassembled WGS sequence"/>
</dbReference>
<organism evidence="1 2">
    <name type="scientific">Ancylostoma ceylanicum</name>
    <dbReference type="NCBI Taxonomy" id="53326"/>
    <lineage>
        <taxon>Eukaryota</taxon>
        <taxon>Metazoa</taxon>
        <taxon>Ecdysozoa</taxon>
        <taxon>Nematoda</taxon>
        <taxon>Chromadorea</taxon>
        <taxon>Rhabditida</taxon>
        <taxon>Rhabditina</taxon>
        <taxon>Rhabditomorpha</taxon>
        <taxon>Strongyloidea</taxon>
        <taxon>Ancylostomatidae</taxon>
        <taxon>Ancylostomatinae</taxon>
        <taxon>Ancylostoma</taxon>
    </lineage>
</organism>
<reference evidence="2" key="1">
    <citation type="journal article" date="2015" name="Nat. Genet.">
        <title>The genome and transcriptome of the zoonotic hookworm Ancylostoma ceylanicum identify infection-specific gene families.</title>
        <authorList>
            <person name="Schwarz E.M."/>
            <person name="Hu Y."/>
            <person name="Antoshechkin I."/>
            <person name="Miller M.M."/>
            <person name="Sternberg P.W."/>
            <person name="Aroian R.V."/>
        </authorList>
    </citation>
    <scope>NUCLEOTIDE SEQUENCE</scope>
    <source>
        <strain evidence="2">HY135</strain>
    </source>
</reference>
<name>A0A016TVS3_9BILA</name>
<evidence type="ECO:0000313" key="2">
    <source>
        <dbReference type="Proteomes" id="UP000024635"/>
    </source>
</evidence>
<protein>
    <submittedName>
        <fullName evidence="1">Uncharacterized protein</fullName>
    </submittedName>
</protein>
<dbReference type="AlphaFoldDB" id="A0A016TVS3"/>
<accession>A0A016TVS3</accession>
<comment type="caution">
    <text evidence="1">The sequence shown here is derived from an EMBL/GenBank/DDBJ whole genome shotgun (WGS) entry which is preliminary data.</text>
</comment>
<evidence type="ECO:0000313" key="1">
    <source>
        <dbReference type="EMBL" id="EYC06737.1"/>
    </source>
</evidence>